<dbReference type="EMBL" id="AP011532">
    <property type="protein sequence ID" value="BAI60949.1"/>
    <property type="molecule type" value="Genomic_DNA"/>
</dbReference>
<organism evidence="1 2">
    <name type="scientific">Methanocella paludicola (strain DSM 17711 / JCM 13418 / NBRC 101707 / SANAE)</name>
    <dbReference type="NCBI Taxonomy" id="304371"/>
    <lineage>
        <taxon>Archaea</taxon>
        <taxon>Methanobacteriati</taxon>
        <taxon>Methanobacteriota</taxon>
        <taxon>Stenosarchaea group</taxon>
        <taxon>Methanomicrobia</taxon>
        <taxon>Methanocellales</taxon>
        <taxon>Methanocellaceae</taxon>
        <taxon>Methanocella</taxon>
    </lineage>
</organism>
<keyword evidence="2" id="KW-1185">Reference proteome</keyword>
<dbReference type="KEGG" id="mpd:MCP_0877"/>
<proteinExistence type="predicted"/>
<reference evidence="1 2" key="2">
    <citation type="journal article" date="2008" name="Int. J. Syst. Evol. Microbiol.">
        <title>Methanocella paludicola gen. nov., sp. nov., a methane-producing archaeon, the first isolate of the lineage 'Rice Cluster I', and proposal of the new archaeal order Methanocellales ord. nov.</title>
        <authorList>
            <person name="Sakai S."/>
            <person name="Imachi H."/>
            <person name="Hanada S."/>
            <person name="Ohashi A."/>
            <person name="Harada H."/>
            <person name="Kamagata Y."/>
        </authorList>
    </citation>
    <scope>NUCLEOTIDE SEQUENCE [LARGE SCALE GENOMIC DNA]</scope>
    <source>
        <strain evidence="2">DSM 17711 / JCM 13418 / NBRC 101707 / SANAE</strain>
    </source>
</reference>
<dbReference type="NCBIfam" id="TIGR04279">
    <property type="entry name" value="TIGR04279 domain"/>
    <property type="match status" value="1"/>
</dbReference>
<dbReference type="Proteomes" id="UP000001882">
    <property type="component" value="Chromosome"/>
</dbReference>
<sequence>MKWKNKFSESVIVITIIFAIIFGANGIAVSQSVGDSISVTRMINGSTSGPFAYQQGDEFTVELNYAVTGKQYGVTIGEILPEGWQIIDSYPKYSAFNAATNTYRWNTSTFLNGVSDGTILYKVEIPDDAIDGTITGYSKWVSTLNDVANGEYTGKAYSPDSSIFIVPAEGNGPCSWISGVKEEIGDGDGHLENGETAAYRFTITDRDGISDFKLYYNGAEIQAADYSFDDEGSIMTGTAHVLITGKAGSNDLENILSIQATDGTGVTSEFSLPVYAPKYDYTAWTKGELSGWSLQAASFEPSSSLTDGGWIVLEGGNPISIPALEAHYKGPWKTINEGKFGVISNVPILGEFGLWGLGESGASVNVTPRTDVKVPMSTYPIYVENSANSASAIFYGTPEMGGGQQFHVVLVNTSKLASAASLSDIDDAIDQADISTDASGDFQITSASLPHLDGLKEGYYALLVLDYRMPNTPCLVAMAPIVVTKSEMTADLIDPATPMPGDQLLYSLNMVGDTRSGADYMYIAAMIPEKDYSGTFNMTSDGTATGTSFSFDGFTLRENISVSPDGSTIIVKGTNGTYYFDEDSAVNDLQQMLMSEFGRLNVSFANTSVTKLTSVELQLNTKATMPTGRYMLLTLALDQDTGKIAAINQTYVDLGQATYTYDLVKDWNLISIPLALQDNSISAVIPDDVRSNIVNIWAWDESAQNYMYYSPNPEPYFESHYPALTKLETGRAYWVEMNESGSFTITGTIPSTAPASPVPLVSGWSFVGPTGLTPSTPGALYPGNVVNVWAWDESAQNYMYYSPNPEPWFEAHYPPLTSINAGHGYWVEMPESIG</sequence>
<dbReference type="InParanoid" id="D1YWX7"/>
<reference evidence="2" key="3">
    <citation type="journal article" date="2011" name="PLoS ONE">
        <title>Genome sequence of a mesophilic hydrogenotrophic methanogen Methanocella paludicola, the first cultivated representative of the order Methanocellales.</title>
        <authorList>
            <person name="Sakai S."/>
            <person name="Takaki Y."/>
            <person name="Shimamura S."/>
            <person name="Sekine M."/>
            <person name="Tajima T."/>
            <person name="Kosugi H."/>
            <person name="Ichikawa N."/>
            <person name="Tasumi E."/>
            <person name="Hiraki A.T."/>
            <person name="Shimizu A."/>
            <person name="Kato Y."/>
            <person name="Nishiko R."/>
            <person name="Mori K."/>
            <person name="Fujita N."/>
            <person name="Imachi H."/>
            <person name="Takai K."/>
        </authorList>
    </citation>
    <scope>NUCLEOTIDE SEQUENCE [LARGE SCALE GENOMIC DNA]</scope>
    <source>
        <strain evidence="2">DSM 17711 / JCM 13418 / NBRC 101707 / SANAE</strain>
    </source>
</reference>
<reference evidence="1 2" key="1">
    <citation type="journal article" date="2007" name="Appl. Environ. Microbiol.">
        <title>Isolation of key methanogens for global methane emission from rice paddy fields: a novel isolate affiliated with the clone cluster rice cluster I.</title>
        <authorList>
            <person name="Sakai S."/>
            <person name="Imachi H."/>
            <person name="Sekiguchi Y."/>
            <person name="Ohashi A."/>
            <person name="Harada H."/>
            <person name="Kamagata Y."/>
        </authorList>
    </citation>
    <scope>NUCLEOTIDE SEQUENCE [LARGE SCALE GENOMIC DNA]</scope>
    <source>
        <strain evidence="2">DSM 17711 / JCM 13418 / NBRC 101707 / SANAE</strain>
    </source>
</reference>
<name>D1YWX7_METPS</name>
<evidence type="ECO:0000313" key="2">
    <source>
        <dbReference type="Proteomes" id="UP000001882"/>
    </source>
</evidence>
<dbReference type="eggNOG" id="arCOG06563">
    <property type="taxonomic scope" value="Archaea"/>
</dbReference>
<dbReference type="AlphaFoldDB" id="D1YWX7"/>
<dbReference type="STRING" id="304371.MCP_0877"/>
<gene>
    <name evidence="1" type="ordered locus">MCP_0877</name>
</gene>
<protein>
    <submittedName>
        <fullName evidence="1">Uncharacterized protein</fullName>
    </submittedName>
</protein>
<dbReference type="eggNOG" id="arCOG06738">
    <property type="taxonomic scope" value="Archaea"/>
</dbReference>
<evidence type="ECO:0000313" key="1">
    <source>
        <dbReference type="EMBL" id="BAI60949.1"/>
    </source>
</evidence>
<accession>D1YWX7</accession>
<dbReference type="InterPro" id="IPR026595">
    <property type="entry name" value="CHP04279"/>
</dbReference>